<keyword evidence="11" id="KW-1185">Reference proteome</keyword>
<organism evidence="10 11">
    <name type="scientific">Kazachstania africana (strain ATCC 22294 / BCRC 22015 / CBS 2517 / CECT 1963 / NBRC 1671 / NRRL Y-8276)</name>
    <name type="common">Yeast</name>
    <name type="synonym">Kluyveromyces africanus</name>
    <dbReference type="NCBI Taxonomy" id="1071382"/>
    <lineage>
        <taxon>Eukaryota</taxon>
        <taxon>Fungi</taxon>
        <taxon>Dikarya</taxon>
        <taxon>Ascomycota</taxon>
        <taxon>Saccharomycotina</taxon>
        <taxon>Saccharomycetes</taxon>
        <taxon>Saccharomycetales</taxon>
        <taxon>Saccharomycetaceae</taxon>
        <taxon>Kazachstania</taxon>
    </lineage>
</organism>
<dbReference type="GO" id="GO:0006338">
    <property type="term" value="P:chromatin remodeling"/>
    <property type="evidence" value="ECO:0007669"/>
    <property type="project" value="EnsemblFungi"/>
</dbReference>
<dbReference type="RefSeq" id="XP_003959371.1">
    <property type="nucleotide sequence ID" value="XM_003959322.1"/>
</dbReference>
<dbReference type="GeneID" id="13883886"/>
<dbReference type="PROSITE" id="PS50006">
    <property type="entry name" value="FHA_DOMAIN"/>
    <property type="match status" value="1"/>
</dbReference>
<dbReference type="InterPro" id="IPR001766">
    <property type="entry name" value="Fork_head_dom"/>
</dbReference>
<feature type="domain" description="Fork-head" evidence="9">
    <location>
        <begin position="312"/>
        <end position="402"/>
    </location>
</feature>
<dbReference type="GO" id="GO:0034244">
    <property type="term" value="P:negative regulation of transcription elongation by RNA polymerase II"/>
    <property type="evidence" value="ECO:0007669"/>
    <property type="project" value="EnsemblFungi"/>
</dbReference>
<dbReference type="GO" id="GO:0019237">
    <property type="term" value="F:centromeric DNA binding"/>
    <property type="evidence" value="ECO:0007669"/>
    <property type="project" value="EnsemblFungi"/>
</dbReference>
<name>H2B0T6_KAZAF</name>
<dbReference type="STRING" id="1071382.H2B0T6"/>
<reference evidence="10 11" key="1">
    <citation type="journal article" date="2011" name="Proc. Natl. Acad. Sci. U.S.A.">
        <title>Evolutionary erosion of yeast sex chromosomes by mating-type switching accidents.</title>
        <authorList>
            <person name="Gordon J.L."/>
            <person name="Armisen D."/>
            <person name="Proux-Wera E."/>
            <person name="Oheigeartaigh S.S."/>
            <person name="Byrne K.P."/>
            <person name="Wolfe K.H."/>
        </authorList>
    </citation>
    <scope>NUCLEOTIDE SEQUENCE [LARGE SCALE GENOMIC DNA]</scope>
    <source>
        <strain evidence="11">ATCC 22294 / BCRC 22015 / CBS 2517 / CECT 1963 / NBRC 1671 / NRRL Y-8276</strain>
    </source>
</reference>
<evidence type="ECO:0000256" key="1">
    <source>
        <dbReference type="ARBA" id="ARBA00004123"/>
    </source>
</evidence>
<evidence type="ECO:0000256" key="7">
    <source>
        <dbReference type="SAM" id="MobiDB-lite"/>
    </source>
</evidence>
<keyword evidence="5 6" id="KW-0539">Nucleus</keyword>
<dbReference type="eggNOG" id="KOG2294">
    <property type="taxonomic scope" value="Eukaryota"/>
</dbReference>
<gene>
    <name evidence="10" type="primary">KAFR0J01720</name>
    <name evidence="10" type="ORF">KAFR_0J01720</name>
</gene>
<dbReference type="InterPro" id="IPR036390">
    <property type="entry name" value="WH_DNA-bd_sf"/>
</dbReference>
<evidence type="ECO:0000259" key="9">
    <source>
        <dbReference type="PROSITE" id="PS50039"/>
    </source>
</evidence>
<feature type="domain" description="FHA" evidence="8">
    <location>
        <begin position="71"/>
        <end position="148"/>
    </location>
</feature>
<dbReference type="GO" id="GO:0090055">
    <property type="term" value="P:positive regulation of silent mating-type cassette heterochromatin formation"/>
    <property type="evidence" value="ECO:0007669"/>
    <property type="project" value="EnsemblFungi"/>
</dbReference>
<dbReference type="PANTHER" id="PTHR45881">
    <property type="entry name" value="CHECKPOINT SUPPRESSOR 1-LIKE, ISOFORM A-RELATED"/>
    <property type="match status" value="1"/>
</dbReference>
<feature type="DNA-binding region" description="Fork-head" evidence="6">
    <location>
        <begin position="312"/>
        <end position="402"/>
    </location>
</feature>
<dbReference type="GO" id="GO:0000086">
    <property type="term" value="P:G2/M transition of mitotic cell cycle"/>
    <property type="evidence" value="ECO:0007669"/>
    <property type="project" value="EnsemblFungi"/>
</dbReference>
<dbReference type="CDD" id="cd22701">
    <property type="entry name" value="FHA_FKH1-like"/>
    <property type="match status" value="1"/>
</dbReference>
<dbReference type="InterPro" id="IPR036388">
    <property type="entry name" value="WH-like_DNA-bd_sf"/>
</dbReference>
<dbReference type="PANTHER" id="PTHR45881:SF1">
    <property type="entry name" value="FORK HEAD PROTEIN HOMOLOG 2"/>
    <property type="match status" value="1"/>
</dbReference>
<dbReference type="CDD" id="cd00059">
    <property type="entry name" value="FH_FOX"/>
    <property type="match status" value="1"/>
</dbReference>
<evidence type="ECO:0000259" key="8">
    <source>
        <dbReference type="PROSITE" id="PS50006"/>
    </source>
</evidence>
<evidence type="ECO:0000256" key="2">
    <source>
        <dbReference type="ARBA" id="ARBA00023015"/>
    </source>
</evidence>
<dbReference type="GO" id="GO:0005634">
    <property type="term" value="C:nucleus"/>
    <property type="evidence" value="ECO:0007669"/>
    <property type="project" value="UniProtKB-SubCell"/>
</dbReference>
<sequence>MVKYGDIDLDQYSVEDRLGLINSIISILSTSEEDPFVSKLYSNRKTVSSEVQAYAKISGKEWTFYVKSLQVTLGRNTDTFNLMNNVLNDQATQPDHLNPIATGLIDIDLGPAKIVSRKHATITFNRVTGFWQLLVPGRNGAKINFKRVKAGKNAEPVDLKSGDIIDVGGVQMMFILPDQEPVVPYEVITTLIPKLVTMYGLSGNNNKLLCAIINNSEYVKKQKQLGYITFHLQENGSTGPMKNEDGNNNEGPDESIFNNAIQSPSGPLTQTLSVFPPPTATMSHNNSNMASNIMSNPISSNKFKISNSKSGKPSASYATLITQAILSSPEGIISLSDIYKFIENTHEYYKTTNIGWQNSVRHNLSLNPAFEKVPRKPHESGKGMKWRINESFKTDFLKRWSSGKISKLKKNASVDRQLFLHMSKFNELPGEKPLQEENVPKKVHTQIMTSGQDENGSAYGI</sequence>
<keyword evidence="2" id="KW-0805">Transcription regulation</keyword>
<keyword evidence="4" id="KW-0804">Transcription</keyword>
<dbReference type="Pfam" id="PF00498">
    <property type="entry name" value="FHA"/>
    <property type="match status" value="1"/>
</dbReference>
<dbReference type="Gene3D" id="2.60.200.20">
    <property type="match status" value="1"/>
</dbReference>
<protein>
    <recommendedName>
        <fullName evidence="12">Fork-head domain-containing protein</fullName>
    </recommendedName>
</protein>
<dbReference type="GO" id="GO:0005829">
    <property type="term" value="C:cytosol"/>
    <property type="evidence" value="ECO:0007669"/>
    <property type="project" value="EnsemblFungi"/>
</dbReference>
<dbReference type="GO" id="GO:2000221">
    <property type="term" value="P:negative regulation of pseudohyphal growth"/>
    <property type="evidence" value="ECO:0007669"/>
    <property type="project" value="EnsemblFungi"/>
</dbReference>
<dbReference type="GO" id="GO:0007535">
    <property type="term" value="P:donor selection"/>
    <property type="evidence" value="ECO:0007669"/>
    <property type="project" value="EnsemblFungi"/>
</dbReference>
<dbReference type="Gene3D" id="1.10.10.10">
    <property type="entry name" value="Winged helix-like DNA-binding domain superfamily/Winged helix DNA-binding domain"/>
    <property type="match status" value="1"/>
</dbReference>
<dbReference type="OrthoDB" id="5954824at2759"/>
<dbReference type="InterPro" id="IPR008984">
    <property type="entry name" value="SMAD_FHA_dom_sf"/>
</dbReference>
<dbReference type="InParanoid" id="H2B0T6"/>
<evidence type="ECO:0000313" key="11">
    <source>
        <dbReference type="Proteomes" id="UP000005220"/>
    </source>
</evidence>
<dbReference type="SUPFAM" id="SSF46785">
    <property type="entry name" value="Winged helix' DNA-binding domain"/>
    <property type="match status" value="1"/>
</dbReference>
<dbReference type="GO" id="GO:0000978">
    <property type="term" value="F:RNA polymerase II cis-regulatory region sequence-specific DNA binding"/>
    <property type="evidence" value="ECO:0007669"/>
    <property type="project" value="EnsemblFungi"/>
</dbReference>
<dbReference type="SMART" id="SM00339">
    <property type="entry name" value="FH"/>
    <property type="match status" value="1"/>
</dbReference>
<keyword evidence="3 6" id="KW-0238">DNA-binding</keyword>
<dbReference type="PROSITE" id="PS50039">
    <property type="entry name" value="FORK_HEAD_3"/>
    <property type="match status" value="1"/>
</dbReference>
<dbReference type="InterPro" id="IPR030456">
    <property type="entry name" value="TF_fork_head_CS_2"/>
</dbReference>
<dbReference type="GO" id="GO:0001227">
    <property type="term" value="F:DNA-binding transcription repressor activity, RNA polymerase II-specific"/>
    <property type="evidence" value="ECO:0007669"/>
    <property type="project" value="EnsemblFungi"/>
</dbReference>
<evidence type="ECO:0000256" key="5">
    <source>
        <dbReference type="ARBA" id="ARBA00023242"/>
    </source>
</evidence>
<dbReference type="Proteomes" id="UP000005220">
    <property type="component" value="Chromosome 10"/>
</dbReference>
<evidence type="ECO:0008006" key="12">
    <source>
        <dbReference type="Google" id="ProtNLM"/>
    </source>
</evidence>
<dbReference type="GO" id="GO:0031124">
    <property type="term" value="P:mRNA 3'-end processing"/>
    <property type="evidence" value="ECO:0007669"/>
    <property type="project" value="EnsemblFungi"/>
</dbReference>
<dbReference type="GO" id="GO:0003688">
    <property type="term" value="F:DNA replication origin binding"/>
    <property type="evidence" value="ECO:0007669"/>
    <property type="project" value="EnsemblFungi"/>
</dbReference>
<accession>H2B0T6</accession>
<dbReference type="InterPro" id="IPR000253">
    <property type="entry name" value="FHA_dom"/>
</dbReference>
<dbReference type="KEGG" id="kaf:KAFR_0J01720"/>
<dbReference type="GO" id="GO:0003682">
    <property type="term" value="F:chromatin binding"/>
    <property type="evidence" value="ECO:0007669"/>
    <property type="project" value="EnsemblFungi"/>
</dbReference>
<evidence type="ECO:0000313" key="10">
    <source>
        <dbReference type="EMBL" id="CCF60236.1"/>
    </source>
</evidence>
<dbReference type="GO" id="GO:1903468">
    <property type="term" value="P:positive regulation of DNA replication initiation"/>
    <property type="evidence" value="ECO:0007669"/>
    <property type="project" value="EnsemblFungi"/>
</dbReference>
<evidence type="ECO:0000256" key="4">
    <source>
        <dbReference type="ARBA" id="ARBA00023163"/>
    </source>
</evidence>
<feature type="region of interest" description="Disordered" evidence="7">
    <location>
        <begin position="236"/>
        <end position="262"/>
    </location>
</feature>
<dbReference type="GO" id="GO:0000082">
    <property type="term" value="P:G1/S transition of mitotic cell cycle"/>
    <property type="evidence" value="ECO:0007669"/>
    <property type="project" value="EnsemblFungi"/>
</dbReference>
<dbReference type="GO" id="GO:0006369">
    <property type="term" value="P:termination of RNA polymerase II transcription"/>
    <property type="evidence" value="ECO:0007669"/>
    <property type="project" value="EnsemblFungi"/>
</dbReference>
<dbReference type="EMBL" id="HE650830">
    <property type="protein sequence ID" value="CCF60236.1"/>
    <property type="molecule type" value="Genomic_DNA"/>
</dbReference>
<dbReference type="HOGENOM" id="CLU_044386_0_0_1"/>
<comment type="subcellular location">
    <subcellularLocation>
        <location evidence="1 6">Nucleus</location>
    </subcellularLocation>
</comment>
<evidence type="ECO:0000256" key="6">
    <source>
        <dbReference type="PROSITE-ProRule" id="PRU00089"/>
    </source>
</evidence>
<dbReference type="PRINTS" id="PR00053">
    <property type="entry name" value="FORKHEAD"/>
</dbReference>
<dbReference type="AlphaFoldDB" id="H2B0T6"/>
<dbReference type="PROSITE" id="PS00658">
    <property type="entry name" value="FORK_HEAD_2"/>
    <property type="match status" value="1"/>
</dbReference>
<evidence type="ECO:0000256" key="3">
    <source>
        <dbReference type="ARBA" id="ARBA00023125"/>
    </source>
</evidence>
<proteinExistence type="predicted"/>
<dbReference type="GO" id="GO:0001228">
    <property type="term" value="F:DNA-binding transcription activator activity, RNA polymerase II-specific"/>
    <property type="evidence" value="ECO:0007669"/>
    <property type="project" value="EnsemblFungi"/>
</dbReference>
<dbReference type="SUPFAM" id="SSF49879">
    <property type="entry name" value="SMAD/FHA domain"/>
    <property type="match status" value="1"/>
</dbReference>
<dbReference type="Pfam" id="PF00250">
    <property type="entry name" value="Forkhead"/>
    <property type="match status" value="1"/>
</dbReference>